<comment type="caution">
    <text evidence="1">The sequence shown here is derived from an EMBL/GenBank/DDBJ whole genome shotgun (WGS) entry which is preliminary data.</text>
</comment>
<evidence type="ECO:0000313" key="2">
    <source>
        <dbReference type="Proteomes" id="UP001162060"/>
    </source>
</evidence>
<dbReference type="AlphaFoldDB" id="A0AAV1TMP0"/>
<accession>A0AAV1TMP0</accession>
<evidence type="ECO:0000313" key="1">
    <source>
        <dbReference type="EMBL" id="CAK7923510.1"/>
    </source>
</evidence>
<dbReference type="EMBL" id="CAKLBY020000069">
    <property type="protein sequence ID" value="CAK7923510.1"/>
    <property type="molecule type" value="Genomic_DNA"/>
</dbReference>
<proteinExistence type="predicted"/>
<organism evidence="1 2">
    <name type="scientific">Peronospora matthiolae</name>
    <dbReference type="NCBI Taxonomy" id="2874970"/>
    <lineage>
        <taxon>Eukaryota</taxon>
        <taxon>Sar</taxon>
        <taxon>Stramenopiles</taxon>
        <taxon>Oomycota</taxon>
        <taxon>Peronosporomycetes</taxon>
        <taxon>Peronosporales</taxon>
        <taxon>Peronosporaceae</taxon>
        <taxon>Peronospora</taxon>
    </lineage>
</organism>
<reference evidence="1" key="1">
    <citation type="submission" date="2024-01" db="EMBL/GenBank/DDBJ databases">
        <authorList>
            <person name="Webb A."/>
        </authorList>
    </citation>
    <scope>NUCLEOTIDE SEQUENCE</scope>
    <source>
        <strain evidence="1">Pm1</strain>
    </source>
</reference>
<name>A0AAV1TMP0_9STRA</name>
<sequence length="49" mass="5361">MQTLLGQLLVYLLASGEVVAVLIVLFKVTFLLFAAGFNPPAAAILDRWR</sequence>
<gene>
    <name evidence="1" type="ORF">PM001_LOCUS8660</name>
</gene>
<protein>
    <submittedName>
        <fullName evidence="1">Uncharacterized protein</fullName>
    </submittedName>
</protein>
<dbReference type="Proteomes" id="UP001162060">
    <property type="component" value="Unassembled WGS sequence"/>
</dbReference>